<protein>
    <submittedName>
        <fullName evidence="2">Uncharacterized protein</fullName>
    </submittedName>
</protein>
<dbReference type="EMBL" id="LXKA01000110">
    <property type="protein sequence ID" value="OAJ64102.1"/>
    <property type="molecule type" value="Genomic_DNA"/>
</dbReference>
<name>A0A1A9NAX9_9BURK</name>
<dbReference type="Proteomes" id="UP000077961">
    <property type="component" value="Unassembled WGS sequence"/>
</dbReference>
<organism evidence="2 4">
    <name type="scientific">Paraburkholderia ginsengiterrae</name>
    <dbReference type="NCBI Taxonomy" id="1462993"/>
    <lineage>
        <taxon>Bacteria</taxon>
        <taxon>Pseudomonadati</taxon>
        <taxon>Pseudomonadota</taxon>
        <taxon>Betaproteobacteria</taxon>
        <taxon>Burkholderiales</taxon>
        <taxon>Burkholderiaceae</taxon>
        <taxon>Paraburkholderia</taxon>
    </lineage>
</organism>
<reference evidence="3 4" key="1">
    <citation type="submission" date="2016-04" db="EMBL/GenBank/DDBJ databases">
        <title>Reclassification of Paraburkholderia panaciterrae (Farh et al. 2015) Dobritsa &amp; Samadpour 2016 as a later homotypic synonym of Paraburkholderia ginsengiterrae (Farh et al. 2015) Dobritsa &amp; Samadpour 2016.</title>
        <authorList>
            <person name="Dobritsa A.P."/>
            <person name="Kutumbaka K."/>
            <person name="Samadpour M."/>
        </authorList>
    </citation>
    <scope>NUCLEOTIDE SEQUENCE [LARGE SCALE GENOMIC DNA]</scope>
    <source>
        <strain evidence="2 4">DCY85</strain>
        <strain evidence="1 3">DCY85-1</strain>
    </source>
</reference>
<comment type="caution">
    <text evidence="2">The sequence shown here is derived from an EMBL/GenBank/DDBJ whole genome shotgun (WGS) entry which is preliminary data.</text>
</comment>
<evidence type="ECO:0000313" key="2">
    <source>
        <dbReference type="EMBL" id="OAJ64102.1"/>
    </source>
</evidence>
<sequence length="367" mass="41674">MKSPLFNIDKQLQEVGLADSAGKSIDNFLATMSYSFAEYVKQPEWLWQQVTYSPRIWDAVRRDADRRIWLAYEGIELAVYGARKNCGFIRTYRYRGPSIAAGVSSGQAFMRTVAEVFNDEYSLISFFQTESTIQFFRQWSEEQTRRYAAPTKMAEGRISNTSVEKTYIIGSGEGCLVCGKRATRYAHSTVGCNAAVMFMLQLCAQHQEEVQAHPSVLAFMNIVFSMGLDLSNLVKTTAIPKELIDPLSEYMRESLGATSVDRDDRENGVHLTFAYPSGWQWKLRLQSFTDYAYVLMDPSGEHRAKVDSAAHHPEVPFGPDHWHVNATKKVKRDTILPSFTYGLPLFDFTLLNRIARDKQAILPNGHN</sequence>
<keyword evidence="3" id="KW-1185">Reference proteome</keyword>
<gene>
    <name evidence="1" type="ORF">A6V36_01785</name>
    <name evidence="2" type="ORF">A6V37_00980</name>
</gene>
<proteinExistence type="predicted"/>
<evidence type="ECO:0000313" key="3">
    <source>
        <dbReference type="Proteomes" id="UP000077961"/>
    </source>
</evidence>
<evidence type="ECO:0000313" key="4">
    <source>
        <dbReference type="Proteomes" id="UP000078116"/>
    </source>
</evidence>
<dbReference type="EMBL" id="LXJZ01000101">
    <property type="protein sequence ID" value="OAJ60549.1"/>
    <property type="molecule type" value="Genomic_DNA"/>
</dbReference>
<accession>A0A1A9NAX9</accession>
<dbReference type="AlphaFoldDB" id="A0A1A9NAX9"/>
<dbReference type="RefSeq" id="WP_064266934.1">
    <property type="nucleotide sequence ID" value="NZ_LXJZ01000101.1"/>
</dbReference>
<dbReference type="OrthoDB" id="8770010at2"/>
<dbReference type="Proteomes" id="UP000078116">
    <property type="component" value="Unassembled WGS sequence"/>
</dbReference>
<evidence type="ECO:0000313" key="1">
    <source>
        <dbReference type="EMBL" id="OAJ60549.1"/>
    </source>
</evidence>